<protein>
    <submittedName>
        <fullName evidence="1">Uncharacterized protein</fullName>
    </submittedName>
</protein>
<dbReference type="AlphaFoldDB" id="A0A1R3I3D0"/>
<dbReference type="Proteomes" id="UP000187203">
    <property type="component" value="Unassembled WGS sequence"/>
</dbReference>
<gene>
    <name evidence="1" type="ORF">COLO4_25355</name>
</gene>
<dbReference type="EMBL" id="AWUE01019006">
    <property type="protein sequence ID" value="OMO77092.1"/>
    <property type="molecule type" value="Genomic_DNA"/>
</dbReference>
<proteinExistence type="predicted"/>
<reference evidence="2" key="1">
    <citation type="submission" date="2013-09" db="EMBL/GenBank/DDBJ databases">
        <title>Corchorus olitorius genome sequencing.</title>
        <authorList>
            <person name="Alam M."/>
            <person name="Haque M.S."/>
            <person name="Islam M.S."/>
            <person name="Emdad E.M."/>
            <person name="Islam M.M."/>
            <person name="Ahmed B."/>
            <person name="Halim A."/>
            <person name="Hossen Q.M.M."/>
            <person name="Hossain M.Z."/>
            <person name="Ahmed R."/>
            <person name="Khan M.M."/>
            <person name="Islam R."/>
            <person name="Rashid M.M."/>
            <person name="Khan S.A."/>
            <person name="Rahman M.S."/>
            <person name="Alam M."/>
            <person name="Yahiya A.S."/>
            <person name="Khan M.S."/>
            <person name="Azam M.S."/>
            <person name="Haque T."/>
            <person name="Lashkar M.Z.H."/>
            <person name="Akhand A.I."/>
            <person name="Morshed G."/>
            <person name="Roy S."/>
            <person name="Uddin K.S."/>
            <person name="Rabeya T."/>
            <person name="Hossain A.S."/>
            <person name="Chowdhury A."/>
            <person name="Snigdha A.R."/>
            <person name="Mortoza M.S."/>
            <person name="Matin S.A."/>
            <person name="Hoque S.M.E."/>
            <person name="Islam M.K."/>
            <person name="Roy D.K."/>
            <person name="Haider R."/>
            <person name="Moosa M.M."/>
            <person name="Elias S.M."/>
            <person name="Hasan A.M."/>
            <person name="Jahan S."/>
            <person name="Shafiuddin M."/>
            <person name="Mahmood N."/>
            <person name="Shommy N.S."/>
        </authorList>
    </citation>
    <scope>NUCLEOTIDE SEQUENCE [LARGE SCALE GENOMIC DNA]</scope>
    <source>
        <strain evidence="2">cv. O-4</strain>
    </source>
</reference>
<evidence type="ECO:0000313" key="1">
    <source>
        <dbReference type="EMBL" id="OMO77092.1"/>
    </source>
</evidence>
<keyword evidence="2" id="KW-1185">Reference proteome</keyword>
<evidence type="ECO:0000313" key="2">
    <source>
        <dbReference type="Proteomes" id="UP000187203"/>
    </source>
</evidence>
<sequence length="43" mass="4873">MKEEKVKKVSIVGCRLAVVEWVLGLLSGGAAGEERWKRKEFRV</sequence>
<accession>A0A1R3I3D0</accession>
<name>A0A1R3I3D0_9ROSI</name>
<comment type="caution">
    <text evidence="1">The sequence shown here is derived from an EMBL/GenBank/DDBJ whole genome shotgun (WGS) entry which is preliminary data.</text>
</comment>
<organism evidence="1 2">
    <name type="scientific">Corchorus olitorius</name>
    <dbReference type="NCBI Taxonomy" id="93759"/>
    <lineage>
        <taxon>Eukaryota</taxon>
        <taxon>Viridiplantae</taxon>
        <taxon>Streptophyta</taxon>
        <taxon>Embryophyta</taxon>
        <taxon>Tracheophyta</taxon>
        <taxon>Spermatophyta</taxon>
        <taxon>Magnoliopsida</taxon>
        <taxon>eudicotyledons</taxon>
        <taxon>Gunneridae</taxon>
        <taxon>Pentapetalae</taxon>
        <taxon>rosids</taxon>
        <taxon>malvids</taxon>
        <taxon>Malvales</taxon>
        <taxon>Malvaceae</taxon>
        <taxon>Grewioideae</taxon>
        <taxon>Apeibeae</taxon>
        <taxon>Corchorus</taxon>
    </lineage>
</organism>